<reference evidence="2 3" key="1">
    <citation type="submission" date="2018-03" db="EMBL/GenBank/DDBJ databases">
        <title>Bioinformatic expansion and discovery of thiopeptide antibiotics.</title>
        <authorList>
            <person name="Schwalen C.J."/>
            <person name="Hudson G.A."/>
            <person name="Mitchell D.A."/>
        </authorList>
    </citation>
    <scope>NUCLEOTIDE SEQUENCE [LARGE SCALE GENOMIC DNA]</scope>
    <source>
        <strain evidence="2 3">NRRL 8041</strain>
    </source>
</reference>
<comment type="caution">
    <text evidence="2">The sequence shown here is derived from an EMBL/GenBank/DDBJ whole genome shotgun (WGS) entry which is preliminary data.</text>
</comment>
<name>A0A318NJH1_9ACTN</name>
<feature type="region of interest" description="Disordered" evidence="1">
    <location>
        <begin position="193"/>
        <end position="231"/>
    </location>
</feature>
<feature type="compositionally biased region" description="Basic residues" evidence="1">
    <location>
        <begin position="218"/>
        <end position="231"/>
    </location>
</feature>
<sequence>MCDSTVTTRFSFLRVAMFHADETVEPTAELAVTAADPTAEPADATADPTAEPAVTAADPTAEPADATADPTAEPADATADPTAGTADATADVAAGTAVSATHLSTCGLALSRANSVTSTASSRRKFSSSERSLGPRCGISSPSIGSRVTWPRLFVPPSRVSGLNEPGFFADRDRRAPSSYSTHIFSLGIRRPHLQQHCPPSAPRRFSAMARRAASSQTHRRPGHRTRSVNL</sequence>
<keyword evidence="3" id="KW-1185">Reference proteome</keyword>
<dbReference type="EMBL" id="PYBV01000081">
    <property type="protein sequence ID" value="PYC62801.1"/>
    <property type="molecule type" value="Genomic_DNA"/>
</dbReference>
<accession>A0A318NJH1</accession>
<evidence type="ECO:0000313" key="3">
    <source>
        <dbReference type="Proteomes" id="UP000248333"/>
    </source>
</evidence>
<gene>
    <name evidence="2" type="ORF">C7C45_32805</name>
</gene>
<feature type="region of interest" description="Disordered" evidence="1">
    <location>
        <begin position="33"/>
        <end position="86"/>
    </location>
</feature>
<dbReference type="AlphaFoldDB" id="A0A318NJH1"/>
<protein>
    <submittedName>
        <fullName evidence="2">Uncharacterized protein</fullName>
    </submittedName>
</protein>
<feature type="compositionally biased region" description="Low complexity" evidence="1">
    <location>
        <begin position="203"/>
        <end position="216"/>
    </location>
</feature>
<proteinExistence type="predicted"/>
<organism evidence="2 3">
    <name type="scientific">Micromonospora arborensis</name>
    <dbReference type="NCBI Taxonomy" id="2116518"/>
    <lineage>
        <taxon>Bacteria</taxon>
        <taxon>Bacillati</taxon>
        <taxon>Actinomycetota</taxon>
        <taxon>Actinomycetes</taxon>
        <taxon>Micromonosporales</taxon>
        <taxon>Micromonosporaceae</taxon>
        <taxon>Micromonospora</taxon>
    </lineage>
</organism>
<evidence type="ECO:0000256" key="1">
    <source>
        <dbReference type="SAM" id="MobiDB-lite"/>
    </source>
</evidence>
<dbReference type="Gene3D" id="1.10.287.700">
    <property type="entry name" value="Helix hairpin bin"/>
    <property type="match status" value="1"/>
</dbReference>
<evidence type="ECO:0000313" key="2">
    <source>
        <dbReference type="EMBL" id="PYC62801.1"/>
    </source>
</evidence>
<dbReference type="Proteomes" id="UP000248333">
    <property type="component" value="Unassembled WGS sequence"/>
</dbReference>
<feature type="region of interest" description="Disordered" evidence="1">
    <location>
        <begin position="117"/>
        <end position="140"/>
    </location>
</feature>